<dbReference type="PANTHER" id="PTHR43649">
    <property type="entry name" value="ARABINOSE-BINDING PROTEIN-RELATED"/>
    <property type="match status" value="1"/>
</dbReference>
<accession>A0ABN2FU45</accession>
<evidence type="ECO:0008006" key="3">
    <source>
        <dbReference type="Google" id="ProtNLM"/>
    </source>
</evidence>
<keyword evidence="2" id="KW-1185">Reference proteome</keyword>
<evidence type="ECO:0000313" key="1">
    <source>
        <dbReference type="EMBL" id="GAA1659637.1"/>
    </source>
</evidence>
<proteinExistence type="predicted"/>
<dbReference type="PROSITE" id="PS51318">
    <property type="entry name" value="TAT"/>
    <property type="match status" value="1"/>
</dbReference>
<dbReference type="InterPro" id="IPR006059">
    <property type="entry name" value="SBP"/>
</dbReference>
<name>A0ABN2FU45_9ACTN</name>
<dbReference type="EMBL" id="BAAANY010000002">
    <property type="protein sequence ID" value="GAA1659637.1"/>
    <property type="molecule type" value="Genomic_DNA"/>
</dbReference>
<dbReference type="PANTHER" id="PTHR43649:SF30">
    <property type="entry name" value="ABC TRANSPORTER SUBSTRATE-BINDING PROTEIN"/>
    <property type="match status" value="1"/>
</dbReference>
<reference evidence="1 2" key="1">
    <citation type="journal article" date="2019" name="Int. J. Syst. Evol. Microbiol.">
        <title>The Global Catalogue of Microorganisms (GCM) 10K type strain sequencing project: providing services to taxonomists for standard genome sequencing and annotation.</title>
        <authorList>
            <consortium name="The Broad Institute Genomics Platform"/>
            <consortium name="The Broad Institute Genome Sequencing Center for Infectious Disease"/>
            <person name="Wu L."/>
            <person name="Ma J."/>
        </authorList>
    </citation>
    <scope>NUCLEOTIDE SEQUENCE [LARGE SCALE GENOMIC DNA]</scope>
    <source>
        <strain evidence="1 2">JCM 14718</strain>
    </source>
</reference>
<sequence>MDISEPSRELGLSRRGFLAAAAGVGALGMTGLAGCGAAGDGGISFWKTPVGDLPFEQSYNKQLIVDFAKANKNAKVNFLIIPWDSALPKYTAGYAGSNPPDVAYEILPWMNKFRGTGALTDLRKIDPGVEKYFQNVPQSAIDGCSGPNGERFGVPFAAGHFGLTLNEEIWEKAGKPTLPVTYEDIIPFARKLTFDKAGKRLGEAGFDPKNIAHWGMTWAGSTGAETNYIWNYLWAYGADIVNKDKNDIGFGGAQGRAALTHMKKLVDSGATTPMGLYSDQDAWNDLMLQGKSALQWMANISPTQQKAYATRFRVLDLPKGPAGTFVVGGCGYYAISSKSKNKKGAYALLQFLFDDTRRKDYIRSIRVYPFGDPPAGYYSGVGDKRVEDYLTAVGAQTKYVRLTPVLPYDPQDYILGKFNDFFLGRSSLDDMLKDTSAHVKQLASTAR</sequence>
<evidence type="ECO:0000313" key="2">
    <source>
        <dbReference type="Proteomes" id="UP001500618"/>
    </source>
</evidence>
<protein>
    <recommendedName>
        <fullName evidence="3">Extracellular solute-binding protein</fullName>
    </recommendedName>
</protein>
<dbReference type="Proteomes" id="UP001500618">
    <property type="component" value="Unassembled WGS sequence"/>
</dbReference>
<gene>
    <name evidence="1" type="ORF">GCM10009765_06240</name>
</gene>
<dbReference type="InterPro" id="IPR050490">
    <property type="entry name" value="Bact_solute-bd_prot1"/>
</dbReference>
<dbReference type="Pfam" id="PF13416">
    <property type="entry name" value="SBP_bac_8"/>
    <property type="match status" value="1"/>
</dbReference>
<dbReference type="RefSeq" id="WP_344306928.1">
    <property type="nucleotide sequence ID" value="NZ_BAAANY010000002.1"/>
</dbReference>
<comment type="caution">
    <text evidence="1">The sequence shown here is derived from an EMBL/GenBank/DDBJ whole genome shotgun (WGS) entry which is preliminary data.</text>
</comment>
<dbReference type="Gene3D" id="3.40.190.10">
    <property type="entry name" value="Periplasmic binding protein-like II"/>
    <property type="match status" value="1"/>
</dbReference>
<organism evidence="1 2">
    <name type="scientific">Fodinicola feengrottensis</name>
    <dbReference type="NCBI Taxonomy" id="435914"/>
    <lineage>
        <taxon>Bacteria</taxon>
        <taxon>Bacillati</taxon>
        <taxon>Actinomycetota</taxon>
        <taxon>Actinomycetes</taxon>
        <taxon>Mycobacteriales</taxon>
        <taxon>Fodinicola</taxon>
    </lineage>
</organism>
<dbReference type="InterPro" id="IPR006311">
    <property type="entry name" value="TAT_signal"/>
</dbReference>
<dbReference type="SUPFAM" id="SSF53850">
    <property type="entry name" value="Periplasmic binding protein-like II"/>
    <property type="match status" value="1"/>
</dbReference>